<reference evidence="11 12" key="1">
    <citation type="submission" date="2018-10" db="EMBL/GenBank/DDBJ databases">
        <title>Rhodobacter sp . BO-81.</title>
        <authorList>
            <person name="Im W.T."/>
        </authorList>
    </citation>
    <scope>NUCLEOTIDE SEQUENCE [LARGE SCALE GENOMIC DNA]</scope>
    <source>
        <strain evidence="11 12">BO-81</strain>
    </source>
</reference>
<dbReference type="Pfam" id="PF00155">
    <property type="entry name" value="Aminotran_1_2"/>
    <property type="match status" value="1"/>
</dbReference>
<evidence type="ECO:0000256" key="7">
    <source>
        <dbReference type="ARBA" id="ARBA00023239"/>
    </source>
</evidence>
<dbReference type="NCBIfam" id="TIGR01140">
    <property type="entry name" value="L_thr_O3P_dcar"/>
    <property type="match status" value="1"/>
</dbReference>
<proteinExistence type="predicted"/>
<evidence type="ECO:0000256" key="3">
    <source>
        <dbReference type="ARBA" id="ARBA00004953"/>
    </source>
</evidence>
<protein>
    <recommendedName>
        <fullName evidence="4">threonine-phosphate decarboxylase</fullName>
        <ecNumber evidence="4">4.1.1.81</ecNumber>
    </recommendedName>
    <alternativeName>
        <fullName evidence="8">L-threonine-O-3-phosphate decarboxylase</fullName>
    </alternativeName>
</protein>
<dbReference type="EMBL" id="RCHI01000008">
    <property type="protein sequence ID" value="RLL64763.1"/>
    <property type="molecule type" value="Genomic_DNA"/>
</dbReference>
<comment type="catalytic activity">
    <reaction evidence="9">
        <text>O-phospho-L-threonine + H(+) = (R)-1-aminopropan-2-yl phosphate + CO2</text>
        <dbReference type="Rhea" id="RHEA:11492"/>
        <dbReference type="ChEBI" id="CHEBI:15378"/>
        <dbReference type="ChEBI" id="CHEBI:16526"/>
        <dbReference type="ChEBI" id="CHEBI:58563"/>
        <dbReference type="ChEBI" id="CHEBI:58675"/>
        <dbReference type="EC" id="4.1.1.81"/>
    </reaction>
</comment>
<keyword evidence="7 11" id="KW-0456">Lyase</keyword>
<dbReference type="InterPro" id="IPR005860">
    <property type="entry name" value="CobD"/>
</dbReference>
<dbReference type="RefSeq" id="WP_121533607.1">
    <property type="nucleotide sequence ID" value="NZ_RCHI01000008.1"/>
</dbReference>
<evidence type="ECO:0000256" key="5">
    <source>
        <dbReference type="ARBA" id="ARBA00022573"/>
    </source>
</evidence>
<feature type="domain" description="Aminotransferase class I/classII large" evidence="10">
    <location>
        <begin position="69"/>
        <end position="306"/>
    </location>
</feature>
<accession>A0A421BNV4</accession>
<dbReference type="PANTHER" id="PTHR42885">
    <property type="entry name" value="HISTIDINOL-PHOSPHATE AMINOTRANSFERASE-RELATED"/>
    <property type="match status" value="1"/>
</dbReference>
<evidence type="ECO:0000313" key="11">
    <source>
        <dbReference type="EMBL" id="RLL64763.1"/>
    </source>
</evidence>
<comment type="cofactor">
    <cofactor evidence="1">
        <name>pyridoxal 5'-phosphate</name>
        <dbReference type="ChEBI" id="CHEBI:597326"/>
    </cofactor>
</comment>
<evidence type="ECO:0000256" key="9">
    <source>
        <dbReference type="ARBA" id="ARBA00048531"/>
    </source>
</evidence>
<keyword evidence="12" id="KW-1185">Reference proteome</keyword>
<comment type="caution">
    <text evidence="11">The sequence shown here is derived from an EMBL/GenBank/DDBJ whole genome shotgun (WGS) entry which is preliminary data.</text>
</comment>
<evidence type="ECO:0000256" key="4">
    <source>
        <dbReference type="ARBA" id="ARBA00012285"/>
    </source>
</evidence>
<dbReference type="GO" id="GO:0009236">
    <property type="term" value="P:cobalamin biosynthetic process"/>
    <property type="evidence" value="ECO:0007669"/>
    <property type="project" value="UniProtKB-UniPathway"/>
</dbReference>
<dbReference type="GO" id="GO:0048472">
    <property type="term" value="F:threonine-phosphate decarboxylase activity"/>
    <property type="evidence" value="ECO:0007669"/>
    <property type="project" value="UniProtKB-EC"/>
</dbReference>
<dbReference type="Gene3D" id="3.40.640.10">
    <property type="entry name" value="Type I PLP-dependent aspartate aminotransferase-like (Major domain)"/>
    <property type="match status" value="1"/>
</dbReference>
<organism evidence="11 12">
    <name type="scientific">Paenirhodobacter hankyongi</name>
    <dbReference type="NCBI Taxonomy" id="2294033"/>
    <lineage>
        <taxon>Bacteria</taxon>
        <taxon>Pseudomonadati</taxon>
        <taxon>Pseudomonadota</taxon>
        <taxon>Alphaproteobacteria</taxon>
        <taxon>Rhodobacterales</taxon>
        <taxon>Rhodobacter group</taxon>
        <taxon>Paenirhodobacter</taxon>
    </lineage>
</organism>
<dbReference type="SUPFAM" id="SSF53383">
    <property type="entry name" value="PLP-dependent transferases"/>
    <property type="match status" value="1"/>
</dbReference>
<evidence type="ECO:0000256" key="2">
    <source>
        <dbReference type="ARBA" id="ARBA00003444"/>
    </source>
</evidence>
<dbReference type="GO" id="GO:0030170">
    <property type="term" value="F:pyridoxal phosphate binding"/>
    <property type="evidence" value="ECO:0007669"/>
    <property type="project" value="InterPro"/>
</dbReference>
<evidence type="ECO:0000313" key="12">
    <source>
        <dbReference type="Proteomes" id="UP000279673"/>
    </source>
</evidence>
<evidence type="ECO:0000256" key="1">
    <source>
        <dbReference type="ARBA" id="ARBA00001933"/>
    </source>
</evidence>
<dbReference type="InterPro" id="IPR015422">
    <property type="entry name" value="PyrdxlP-dep_Trfase_small"/>
</dbReference>
<dbReference type="InterPro" id="IPR004839">
    <property type="entry name" value="Aminotransferase_I/II_large"/>
</dbReference>
<dbReference type="PANTHER" id="PTHR42885:SF1">
    <property type="entry name" value="THREONINE-PHOSPHATE DECARBOXYLASE"/>
    <property type="match status" value="1"/>
</dbReference>
<dbReference type="UniPathway" id="UPA00148"/>
<sequence length="319" mass="32901">MRDHGGNLDAARARFGGTDWIDLSTGINREPYPLPPLPPEAWTALPTAPAKAALLAAAQAAFGTAAPGVALAGAQAAIQMLPRLGPPGRARVLAPTYNEHAAQLRAAGWQVEEVARLTDLAGADLAVVVNPNNPDGQTHAPADLLALSGAVGRLVVDESFADPVPGLSVAAHAGTDGLTVLRSFGKFWGLAGVRLGFVFADAATVAALEAAAGPWPVSGPALEIGRIALADAPWRAATIARLEAEALRLDALAQCAGWSLVGGTALFRTYATPDAPAAQEGLARERIWSRIFPWSPTWLRLGLPGGAAEWGRLSAALAR</sequence>
<keyword evidence="5" id="KW-0169">Cobalamin biosynthesis</keyword>
<evidence type="ECO:0000259" key="10">
    <source>
        <dbReference type="Pfam" id="PF00155"/>
    </source>
</evidence>
<dbReference type="InterPro" id="IPR015424">
    <property type="entry name" value="PyrdxlP-dep_Trfase"/>
</dbReference>
<dbReference type="AlphaFoldDB" id="A0A421BNV4"/>
<dbReference type="Gene3D" id="3.90.1150.10">
    <property type="entry name" value="Aspartate Aminotransferase, domain 1"/>
    <property type="match status" value="1"/>
</dbReference>
<dbReference type="EC" id="4.1.1.81" evidence="4"/>
<name>A0A421BNV4_9RHOB</name>
<dbReference type="InterPro" id="IPR015421">
    <property type="entry name" value="PyrdxlP-dep_Trfase_major"/>
</dbReference>
<keyword evidence="6" id="KW-0663">Pyridoxal phosphate</keyword>
<comment type="function">
    <text evidence="2">Decarboxylates L-threonine-O-3-phosphate to yield (R)-1-amino-2-propanol O-2-phosphate, the precursor for the linkage between the nucleotide loop and the corrin ring in cobalamin.</text>
</comment>
<evidence type="ECO:0000256" key="8">
    <source>
        <dbReference type="ARBA" id="ARBA00029996"/>
    </source>
</evidence>
<dbReference type="Proteomes" id="UP000279673">
    <property type="component" value="Unassembled WGS sequence"/>
</dbReference>
<comment type="pathway">
    <text evidence="3">Cofactor biosynthesis; adenosylcobalamin biosynthesis.</text>
</comment>
<evidence type="ECO:0000256" key="6">
    <source>
        <dbReference type="ARBA" id="ARBA00022898"/>
    </source>
</evidence>
<gene>
    <name evidence="11" type="ORF">DYS74_10575</name>
</gene>